<dbReference type="FunFam" id="3.30.300.130:FF:000004">
    <property type="entry name" value="cytosolic iron-sulfur assembly component 2A"/>
    <property type="match status" value="1"/>
</dbReference>
<gene>
    <name evidence="4" type="ORF">OAUR00152_LOCUS32643</name>
</gene>
<dbReference type="InterPro" id="IPR039796">
    <property type="entry name" value="MIP18"/>
</dbReference>
<dbReference type="PANTHER" id="PTHR12377">
    <property type="entry name" value="CYTOSOLIC IRON-SULFUR ASSEMBLY COMPONENT 2B-RELATED"/>
    <property type="match status" value="1"/>
</dbReference>
<dbReference type="Gene3D" id="6.10.250.1280">
    <property type="match status" value="1"/>
</dbReference>
<feature type="region of interest" description="Disordered" evidence="3">
    <location>
        <begin position="1"/>
        <end position="34"/>
    </location>
</feature>
<evidence type="ECO:0000256" key="1">
    <source>
        <dbReference type="ARBA" id="ARBA00010381"/>
    </source>
</evidence>
<feature type="region of interest" description="Disordered" evidence="3">
    <location>
        <begin position="52"/>
        <end position="74"/>
    </location>
</feature>
<dbReference type="PANTHER" id="PTHR12377:SF0">
    <property type="entry name" value="CYTOSOLIC IRON-SULFUR ASSEMBLY COMPONENT 2B"/>
    <property type="match status" value="1"/>
</dbReference>
<dbReference type="InterPro" id="IPR034904">
    <property type="entry name" value="FSCA_dom_sf"/>
</dbReference>
<evidence type="ECO:0000256" key="2">
    <source>
        <dbReference type="ARBA" id="ARBA00022829"/>
    </source>
</evidence>
<feature type="compositionally biased region" description="Basic and acidic residues" evidence="3">
    <location>
        <begin position="52"/>
        <end position="64"/>
    </location>
</feature>
<evidence type="ECO:0008006" key="5">
    <source>
        <dbReference type="Google" id="ProtNLM"/>
    </source>
</evidence>
<protein>
    <recommendedName>
        <fullName evidence="5">MIP18 family-like domain-containing protein</fullName>
    </recommendedName>
</protein>
<dbReference type="GO" id="GO:0007059">
    <property type="term" value="P:chromosome segregation"/>
    <property type="evidence" value="ECO:0007669"/>
    <property type="project" value="UniProtKB-KW"/>
</dbReference>
<sequence length="338" mass="36651">MATLLDASAPKENANPTVLSVTSRRVGSRPPPLGSEFVARYNLSRYEEFLGDKANRTHDEEKNSDNGYFSEDDEQGVKGAIVSSPLFSNSAERSAHIALSEAAKSSSPSHGRNFVGVLRTAGFVLPLPSDGSLGTFVGSGTSKTAGGALCRPAFVPANQSARAIEKDSYSFPQINSKQHPRTRDEIDADEVFEIIRNIRDPEHPLTLEQLGVVRRDHVAVIDAVSAGEGSDKDKAFTCGEKTPNHRLAFSTVDVRFTPTIPHCSMATLIGLSLRVKLLRSLPKRFKVTVRIEPGTHASETAVNRQLDDKERVCAALENDHLRGVVDKCIADGMRGNMS</sequence>
<dbReference type="AlphaFoldDB" id="A0A7S4JS29"/>
<proteinExistence type="inferred from homology"/>
<feature type="compositionally biased region" description="Polar residues" evidence="3">
    <location>
        <begin position="14"/>
        <end position="25"/>
    </location>
</feature>
<organism evidence="4">
    <name type="scientific">Odontella aurita</name>
    <dbReference type="NCBI Taxonomy" id="265563"/>
    <lineage>
        <taxon>Eukaryota</taxon>
        <taxon>Sar</taxon>
        <taxon>Stramenopiles</taxon>
        <taxon>Ochrophyta</taxon>
        <taxon>Bacillariophyta</taxon>
        <taxon>Mediophyceae</taxon>
        <taxon>Biddulphiophycidae</taxon>
        <taxon>Eupodiscales</taxon>
        <taxon>Odontellaceae</taxon>
        <taxon>Odontella</taxon>
    </lineage>
</organism>
<accession>A0A7S4JS29</accession>
<dbReference type="SUPFAM" id="SSF117916">
    <property type="entry name" value="Fe-S cluster assembly (FSCA) domain-like"/>
    <property type="match status" value="1"/>
</dbReference>
<comment type="similarity">
    <text evidence="1">Belongs to the MIP18 family.</text>
</comment>
<dbReference type="EMBL" id="HBKQ01047316">
    <property type="protein sequence ID" value="CAE2272102.1"/>
    <property type="molecule type" value="Transcribed_RNA"/>
</dbReference>
<dbReference type="Gene3D" id="3.30.300.130">
    <property type="entry name" value="Fe-S cluster assembly (FSCA)"/>
    <property type="match status" value="1"/>
</dbReference>
<name>A0A7S4JS29_9STRA</name>
<evidence type="ECO:0000256" key="3">
    <source>
        <dbReference type="SAM" id="MobiDB-lite"/>
    </source>
</evidence>
<keyword evidence="2" id="KW-0159">Chromosome partition</keyword>
<reference evidence="4" key="1">
    <citation type="submission" date="2021-01" db="EMBL/GenBank/DDBJ databases">
        <authorList>
            <person name="Corre E."/>
            <person name="Pelletier E."/>
            <person name="Niang G."/>
            <person name="Scheremetjew M."/>
            <person name="Finn R."/>
            <person name="Kale V."/>
            <person name="Holt S."/>
            <person name="Cochrane G."/>
            <person name="Meng A."/>
            <person name="Brown T."/>
            <person name="Cohen L."/>
        </authorList>
    </citation>
    <scope>NUCLEOTIDE SEQUENCE</scope>
    <source>
        <strain evidence="4">Isolate 1302-5</strain>
    </source>
</reference>
<evidence type="ECO:0000313" key="4">
    <source>
        <dbReference type="EMBL" id="CAE2272102.1"/>
    </source>
</evidence>
<dbReference type="GO" id="GO:0051604">
    <property type="term" value="P:protein maturation"/>
    <property type="evidence" value="ECO:0007669"/>
    <property type="project" value="InterPro"/>
</dbReference>